<dbReference type="AlphaFoldDB" id="E6PYJ5"/>
<organism evidence="1">
    <name type="scientific">mine drainage metagenome</name>
    <dbReference type="NCBI Taxonomy" id="410659"/>
    <lineage>
        <taxon>unclassified sequences</taxon>
        <taxon>metagenomes</taxon>
        <taxon>ecological metagenomes</taxon>
    </lineage>
</organism>
<reference evidence="1" key="1">
    <citation type="submission" date="2009-10" db="EMBL/GenBank/DDBJ databases">
        <title>Diversity of trophic interactions inside an arsenic-rich microbial ecosystem.</title>
        <authorList>
            <person name="Bertin P.N."/>
            <person name="Heinrich-Salmeron A."/>
            <person name="Pelletier E."/>
            <person name="Goulhen-Chollet F."/>
            <person name="Arsene-Ploetze F."/>
            <person name="Gallien S."/>
            <person name="Calteau A."/>
            <person name="Vallenet D."/>
            <person name="Casiot C."/>
            <person name="Chane-Woon-Ming B."/>
            <person name="Giloteaux L."/>
            <person name="Barakat M."/>
            <person name="Bonnefoy V."/>
            <person name="Bruneel O."/>
            <person name="Chandler M."/>
            <person name="Cleiss J."/>
            <person name="Duran R."/>
            <person name="Elbaz-Poulichet F."/>
            <person name="Fonknechten N."/>
            <person name="Lauga B."/>
            <person name="Mornico D."/>
            <person name="Ortet P."/>
            <person name="Schaeffer C."/>
            <person name="Siguier P."/>
            <person name="Alexander Thil Smith A."/>
            <person name="Van Dorsselaer A."/>
            <person name="Weissenbach J."/>
            <person name="Medigue C."/>
            <person name="Le Paslier D."/>
        </authorList>
    </citation>
    <scope>NUCLEOTIDE SEQUENCE</scope>
</reference>
<name>E6PYJ5_9ZZZZ</name>
<gene>
    <name evidence="1" type="ORF">CARN3_0983</name>
</gene>
<comment type="caution">
    <text evidence="1">The sequence shown here is derived from an EMBL/GenBank/DDBJ whole genome shotgun (WGS) entry which is preliminary data.</text>
</comment>
<protein>
    <submittedName>
        <fullName evidence="1">Uncharacterized protein</fullName>
    </submittedName>
</protein>
<dbReference type="EMBL" id="CABN01000083">
    <property type="protein sequence ID" value="CBI00004.1"/>
    <property type="molecule type" value="Genomic_DNA"/>
</dbReference>
<sequence>MSLPNSNNSPYPAGECSYTFSQGFSSSSCPTLVTNTVDPLYKVVSILYAPPGNQSTEGLTQTTTDGTTTTVGQNFTFSDEFTYSVGIPGLITGGVSFGFADSSISTNAFVQTWTNAKGIVDATSEEDPPGLDCANNPPGEVCQHNSDIEDHELDNFSVWLNPEIDLTTTTDNVAVSYATGFQSISGVSQPEPDIITVKAINMEPTPGSVTSANPNGASSVPVVALYLQAVSLNGSGTNYYEPGLAILCKHLIQSEYNSRSCTQADQCGCTPADFAQILVQDPLLGFNATTLTDNPLSSNISPLTRDGSGESVCAGSPNSQGLLQVQPGSDCRYVVVPTSATDPTPLPLKLSGVAPSSQAQAYNDVQTLTNGSSQSYNVGIQYQTSGIIGSEKSQYTWTWQDTESNGTSNGNGNSVNLLLQTNTTDCGADVALFEDTLYHTFVFQTPGGYSGCN</sequence>
<proteinExistence type="predicted"/>
<accession>E6PYJ5</accession>
<evidence type="ECO:0000313" key="1">
    <source>
        <dbReference type="EMBL" id="CBI00004.1"/>
    </source>
</evidence>